<dbReference type="CDD" id="cd02020">
    <property type="entry name" value="CMPK"/>
    <property type="match status" value="1"/>
</dbReference>
<dbReference type="GO" id="GO:0036431">
    <property type="term" value="F:dCMP kinase activity"/>
    <property type="evidence" value="ECO:0007669"/>
    <property type="project" value="InterPro"/>
</dbReference>
<dbReference type="Gene3D" id="3.40.50.300">
    <property type="entry name" value="P-loop containing nucleotide triphosphate hydrolases"/>
    <property type="match status" value="1"/>
</dbReference>
<dbReference type="HAMAP" id="MF_00238">
    <property type="entry name" value="Cytidyl_kinase_type1"/>
    <property type="match status" value="1"/>
</dbReference>
<proteinExistence type="inferred from homology"/>
<comment type="subcellular location">
    <subcellularLocation>
        <location evidence="8">Cytoplasm</location>
    </subcellularLocation>
</comment>
<dbReference type="GO" id="GO:0036430">
    <property type="term" value="F:CMP kinase activity"/>
    <property type="evidence" value="ECO:0007669"/>
    <property type="project" value="RHEA"/>
</dbReference>
<keyword evidence="2 8" id="KW-0808">Transferase</keyword>
<organism evidence="10 11">
    <name type="scientific">Mycoplasmoides pneumoniae (strain ATCC 15531 / DSM 23978 / CIP 103766 / NBRC 14401 / NCTC 10119 / FH)</name>
    <name type="common">Mycoplasma pneumoniae</name>
    <dbReference type="NCBI Taxonomy" id="722438"/>
    <lineage>
        <taxon>Bacteria</taxon>
        <taxon>Bacillati</taxon>
        <taxon>Mycoplasmatota</taxon>
        <taxon>Mycoplasmoidales</taxon>
        <taxon>Mycoplasmoidaceae</taxon>
        <taxon>Mycoplasmoides</taxon>
    </lineage>
</organism>
<evidence type="ECO:0000259" key="9">
    <source>
        <dbReference type="Pfam" id="PF02224"/>
    </source>
</evidence>
<dbReference type="PATRIC" id="fig|722438.3.peg.529"/>
<dbReference type="InterPro" id="IPR003136">
    <property type="entry name" value="Cytidylate_kin"/>
</dbReference>
<dbReference type="GO" id="GO:0006220">
    <property type="term" value="P:pyrimidine nucleotide metabolic process"/>
    <property type="evidence" value="ECO:0007669"/>
    <property type="project" value="UniProtKB-UniRule"/>
</dbReference>
<protein>
    <recommendedName>
        <fullName evidence="8">Cytidylate kinase</fullName>
        <shortName evidence="8">CK</shortName>
        <ecNumber evidence="8">2.7.4.25</ecNumber>
    </recommendedName>
    <alternativeName>
        <fullName evidence="8">Cytidine monophosphate kinase</fullName>
        <shortName evidence="8">CMP kinase</shortName>
    </alternativeName>
</protein>
<evidence type="ECO:0000256" key="1">
    <source>
        <dbReference type="ARBA" id="ARBA00009427"/>
    </source>
</evidence>
<dbReference type="STRING" id="722438.F539_02680"/>
<dbReference type="PaxDb" id="722438-MPNE_0556"/>
<evidence type="ECO:0000256" key="2">
    <source>
        <dbReference type="ARBA" id="ARBA00022679"/>
    </source>
</evidence>
<evidence type="ECO:0000256" key="8">
    <source>
        <dbReference type="HAMAP-Rule" id="MF_00238"/>
    </source>
</evidence>
<dbReference type="Proteomes" id="UP000007756">
    <property type="component" value="Chromosome"/>
</dbReference>
<dbReference type="InterPro" id="IPR011994">
    <property type="entry name" value="Cytidylate_kinase_dom"/>
</dbReference>
<keyword evidence="3 8" id="KW-0547">Nucleotide-binding</keyword>
<keyword evidence="4 8" id="KW-0418">Kinase</keyword>
<comment type="similarity">
    <text evidence="1 8">Belongs to the cytidylate kinase family. Type 1 subfamily.</text>
</comment>
<dbReference type="GO" id="GO:0005524">
    <property type="term" value="F:ATP binding"/>
    <property type="evidence" value="ECO:0007669"/>
    <property type="project" value="UniProtKB-UniRule"/>
</dbReference>
<feature type="domain" description="Cytidylate kinase" evidence="9">
    <location>
        <begin position="5"/>
        <end position="212"/>
    </location>
</feature>
<feature type="binding site" evidence="8">
    <location>
        <begin position="9"/>
        <end position="17"/>
    </location>
    <ligand>
        <name>ATP</name>
        <dbReference type="ChEBI" id="CHEBI:30616"/>
    </ligand>
</feature>
<evidence type="ECO:0000256" key="3">
    <source>
        <dbReference type="ARBA" id="ARBA00022741"/>
    </source>
</evidence>
<comment type="catalytic activity">
    <reaction evidence="7 8">
        <text>CMP + ATP = CDP + ADP</text>
        <dbReference type="Rhea" id="RHEA:11600"/>
        <dbReference type="ChEBI" id="CHEBI:30616"/>
        <dbReference type="ChEBI" id="CHEBI:58069"/>
        <dbReference type="ChEBI" id="CHEBI:60377"/>
        <dbReference type="ChEBI" id="CHEBI:456216"/>
        <dbReference type="EC" id="2.7.4.25"/>
    </reaction>
</comment>
<dbReference type="PANTHER" id="PTHR21299:SF2">
    <property type="entry name" value="CYTIDYLATE KINASE"/>
    <property type="match status" value="1"/>
</dbReference>
<dbReference type="GO" id="GO:0015949">
    <property type="term" value="P:nucleobase-containing small molecule interconversion"/>
    <property type="evidence" value="ECO:0007669"/>
    <property type="project" value="TreeGrafter"/>
</dbReference>
<evidence type="ECO:0000313" key="11">
    <source>
        <dbReference type="Proteomes" id="UP000007756"/>
    </source>
</evidence>
<evidence type="ECO:0000256" key="4">
    <source>
        <dbReference type="ARBA" id="ARBA00022777"/>
    </source>
</evidence>
<keyword evidence="5 8" id="KW-0067">ATP-binding</keyword>
<dbReference type="NCBIfam" id="TIGR00017">
    <property type="entry name" value="cmk"/>
    <property type="match status" value="1"/>
</dbReference>
<dbReference type="HOGENOM" id="CLU_079959_0_2_14"/>
<dbReference type="SMR" id="A0A0H3DKZ6"/>
<dbReference type="GO" id="GO:0005829">
    <property type="term" value="C:cytosol"/>
    <property type="evidence" value="ECO:0007669"/>
    <property type="project" value="TreeGrafter"/>
</dbReference>
<dbReference type="KEGG" id="mpj:MPNE_0556"/>
<dbReference type="eggNOG" id="COG0283">
    <property type="taxonomic scope" value="Bacteria"/>
</dbReference>
<dbReference type="EMBL" id="CP002077">
    <property type="protein sequence ID" value="ADK86909.1"/>
    <property type="molecule type" value="Genomic_DNA"/>
</dbReference>
<reference evidence="10 11" key="1">
    <citation type="journal article" date="2010" name="Appl. Environ. Microbiol.">
        <title>Targeted chromosomal knockouts in Mycoplasma pneumoniae.</title>
        <authorList>
            <person name="Krishnakumar R."/>
            <person name="Assad-Garcia N."/>
            <person name="Benders G.A."/>
            <person name="Phan Q."/>
            <person name="Montague M.G."/>
            <person name="Glass J.I."/>
        </authorList>
    </citation>
    <scope>NUCLEOTIDE SEQUENCE [LARGE SCALE GENOMIC DNA]</scope>
    <source>
        <strain evidence="11">ATCC 15531 / DSM 22911 / NBRC 14401 / NCTC 10119 / FH</strain>
    </source>
</reference>
<dbReference type="InterPro" id="IPR027417">
    <property type="entry name" value="P-loop_NTPase"/>
</dbReference>
<gene>
    <name evidence="8 10" type="primary">cmk</name>
    <name evidence="10" type="ordered locus">MPNE_0556</name>
</gene>
<evidence type="ECO:0000313" key="10">
    <source>
        <dbReference type="EMBL" id="ADK86909.1"/>
    </source>
</evidence>
<dbReference type="AlphaFoldDB" id="A0A0H3DKZ6"/>
<sequence length="217" mass="24567">MYFQIAIDGPSSSGKSSVAKTVARQLGFEYFSTGKMYRAFAYVMQVNRLDVNLLLKVINQINWRFEHEKVFYNNADISEVILNQEIAQLASNLATNPEVRKMAVLRQQALAKNTNIVMDGRDIGTVVLKDAQLKYFLDAKPEIRAQRRAQDLGIAYDSDKAFQELVAEIKHRDAVDTSRTADPLVQAPDAIYIDSSNLTFQQVVELMVQQARTVFKL</sequence>
<comment type="catalytic activity">
    <reaction evidence="6 8">
        <text>dCMP + ATP = dCDP + ADP</text>
        <dbReference type="Rhea" id="RHEA:25094"/>
        <dbReference type="ChEBI" id="CHEBI:30616"/>
        <dbReference type="ChEBI" id="CHEBI:57566"/>
        <dbReference type="ChEBI" id="CHEBI:58593"/>
        <dbReference type="ChEBI" id="CHEBI:456216"/>
        <dbReference type="EC" id="2.7.4.25"/>
    </reaction>
</comment>
<evidence type="ECO:0000256" key="6">
    <source>
        <dbReference type="ARBA" id="ARBA00047615"/>
    </source>
</evidence>
<dbReference type="Pfam" id="PF02224">
    <property type="entry name" value="Cytidylate_kin"/>
    <property type="match status" value="1"/>
</dbReference>
<dbReference type="EC" id="2.7.4.25" evidence="8"/>
<evidence type="ECO:0000256" key="7">
    <source>
        <dbReference type="ARBA" id="ARBA00048478"/>
    </source>
</evidence>
<dbReference type="GeneID" id="66608851"/>
<accession>A0A0H3DKZ6</accession>
<dbReference type="SUPFAM" id="SSF52540">
    <property type="entry name" value="P-loop containing nucleoside triphosphate hydrolases"/>
    <property type="match status" value="1"/>
</dbReference>
<dbReference type="PANTHER" id="PTHR21299">
    <property type="entry name" value="CYTIDYLATE KINASE/PANTOATE-BETA-ALANINE LIGASE"/>
    <property type="match status" value="1"/>
</dbReference>
<evidence type="ECO:0000256" key="5">
    <source>
        <dbReference type="ARBA" id="ARBA00022840"/>
    </source>
</evidence>
<dbReference type="RefSeq" id="WP_010874832.1">
    <property type="nucleotide sequence ID" value="NZ_CP010546.1"/>
</dbReference>
<keyword evidence="8" id="KW-0963">Cytoplasm</keyword>
<name>A0A0H3DKZ6_MYCPB</name>